<protein>
    <submittedName>
        <fullName evidence="1">Uncharacterized protein</fullName>
    </submittedName>
</protein>
<dbReference type="Proteomes" id="UP000035763">
    <property type="component" value="Unassembled WGS sequence"/>
</dbReference>
<name>W6JZM4_9MICO</name>
<dbReference type="AlphaFoldDB" id="W6JZM4"/>
<evidence type="ECO:0000313" key="2">
    <source>
        <dbReference type="Proteomes" id="UP000035763"/>
    </source>
</evidence>
<organism evidence="1 2">
    <name type="scientific">Nostocoides australiense Ben110</name>
    <dbReference type="NCBI Taxonomy" id="1193182"/>
    <lineage>
        <taxon>Bacteria</taxon>
        <taxon>Bacillati</taxon>
        <taxon>Actinomycetota</taxon>
        <taxon>Actinomycetes</taxon>
        <taxon>Micrococcales</taxon>
        <taxon>Intrasporangiaceae</taxon>
        <taxon>Nostocoides</taxon>
    </lineage>
</organism>
<keyword evidence="2" id="KW-1185">Reference proteome</keyword>
<dbReference type="EMBL" id="CAJA01000334">
    <property type="protein sequence ID" value="CCH74180.1"/>
    <property type="molecule type" value="Genomic_DNA"/>
</dbReference>
<reference evidence="1 2" key="1">
    <citation type="journal article" date="2013" name="ISME J.">
        <title>A metabolic model for members of the genus Tetrasphaera involved in enhanced biological phosphorus removal.</title>
        <authorList>
            <person name="Kristiansen R."/>
            <person name="Nguyen H.T.T."/>
            <person name="Saunders A.M."/>
            <person name="Nielsen J.L."/>
            <person name="Wimmer R."/>
            <person name="Le V.Q."/>
            <person name="McIlroy S.J."/>
            <person name="Petrovski S."/>
            <person name="Seviour R.J."/>
            <person name="Calteau A."/>
            <person name="Nielsen K.L."/>
            <person name="Nielsen P.H."/>
        </authorList>
    </citation>
    <scope>NUCLEOTIDE SEQUENCE [LARGE SCALE GENOMIC DNA]</scope>
    <source>
        <strain evidence="1 2">Ben110</strain>
    </source>
</reference>
<gene>
    <name evidence="1" type="ORF">BN11_40019</name>
</gene>
<comment type="caution">
    <text evidence="1">The sequence shown here is derived from an EMBL/GenBank/DDBJ whole genome shotgun (WGS) entry which is preliminary data.</text>
</comment>
<evidence type="ECO:0000313" key="1">
    <source>
        <dbReference type="EMBL" id="CCH74180.1"/>
    </source>
</evidence>
<accession>W6JZM4</accession>
<sequence>MGLAAEYAWACDSCLQTFAYRDAPDGWGGEPEDWPFPDS</sequence>
<proteinExistence type="predicted"/>